<keyword evidence="3" id="KW-0812">Transmembrane</keyword>
<evidence type="ECO:0000256" key="3">
    <source>
        <dbReference type="SAM" id="Phobius"/>
    </source>
</evidence>
<name>A0ABU2B0G4_9MICC</name>
<dbReference type="InterPro" id="IPR005133">
    <property type="entry name" value="PhaG_MnhG_YufB"/>
</dbReference>
<feature type="transmembrane region" description="Helical" evidence="3">
    <location>
        <begin position="39"/>
        <end position="58"/>
    </location>
</feature>
<dbReference type="RefSeq" id="WP_310172859.1">
    <property type="nucleotide sequence ID" value="NZ_BAABHE010000002.1"/>
</dbReference>
<protein>
    <submittedName>
        <fullName evidence="4">Multicomponent Na+:H+ antiporter subunit G</fullName>
    </submittedName>
</protein>
<proteinExistence type="inferred from homology"/>
<gene>
    <name evidence="4" type="ORF">J2S62_001347</name>
</gene>
<dbReference type="PANTHER" id="PTHR34703">
    <property type="entry name" value="ANTIPORTER SUBUNIT MNHG2-RELATED"/>
    <property type="match status" value="1"/>
</dbReference>
<accession>A0ABU2B0G4</accession>
<feature type="transmembrane region" description="Helical" evidence="3">
    <location>
        <begin position="6"/>
        <end position="27"/>
    </location>
</feature>
<dbReference type="Pfam" id="PF03334">
    <property type="entry name" value="PhaG_MnhG_YufB"/>
    <property type="match status" value="1"/>
</dbReference>
<feature type="compositionally biased region" description="Polar residues" evidence="2">
    <location>
        <begin position="126"/>
        <end position="136"/>
    </location>
</feature>
<feature type="transmembrane region" description="Helical" evidence="3">
    <location>
        <begin position="64"/>
        <end position="86"/>
    </location>
</feature>
<comment type="similarity">
    <text evidence="1">Belongs to the CPA3 antiporters (TC 2.A.63) subunit G family.</text>
</comment>
<sequence>MDIAALIANLMLVLGVIIFALAVVGLFKFTDVYQRISAVGTAAALGMSLLVIGAFILVPSWLNFVLMLIILGLQIATSSIGTMAIARSAYLTGSKMQPGYFDQLAEDQGEPEAEVVADQDPESDPSYDSKTSGSNT</sequence>
<dbReference type="Proteomes" id="UP001183794">
    <property type="component" value="Unassembled WGS sequence"/>
</dbReference>
<dbReference type="EMBL" id="JAVDYJ010000001">
    <property type="protein sequence ID" value="MDR7347090.1"/>
    <property type="molecule type" value="Genomic_DNA"/>
</dbReference>
<evidence type="ECO:0000256" key="2">
    <source>
        <dbReference type="SAM" id="MobiDB-lite"/>
    </source>
</evidence>
<organism evidence="4 5">
    <name type="scientific">Enteractinococcus fodinae</name>
    <dbReference type="NCBI Taxonomy" id="684663"/>
    <lineage>
        <taxon>Bacteria</taxon>
        <taxon>Bacillati</taxon>
        <taxon>Actinomycetota</taxon>
        <taxon>Actinomycetes</taxon>
        <taxon>Micrococcales</taxon>
        <taxon>Micrococcaceae</taxon>
    </lineage>
</organism>
<feature type="region of interest" description="Disordered" evidence="2">
    <location>
        <begin position="107"/>
        <end position="136"/>
    </location>
</feature>
<evidence type="ECO:0000313" key="4">
    <source>
        <dbReference type="EMBL" id="MDR7347090.1"/>
    </source>
</evidence>
<keyword evidence="3" id="KW-0472">Membrane</keyword>
<reference evidence="4 5" key="1">
    <citation type="submission" date="2023-07" db="EMBL/GenBank/DDBJ databases">
        <title>Sequencing the genomes of 1000 actinobacteria strains.</title>
        <authorList>
            <person name="Klenk H.-P."/>
        </authorList>
    </citation>
    <scope>NUCLEOTIDE SEQUENCE [LARGE SCALE GENOMIC DNA]</scope>
    <source>
        <strain evidence="4 5">DSM 22966</strain>
    </source>
</reference>
<keyword evidence="5" id="KW-1185">Reference proteome</keyword>
<comment type="caution">
    <text evidence="4">The sequence shown here is derived from an EMBL/GenBank/DDBJ whole genome shotgun (WGS) entry which is preliminary data.</text>
</comment>
<evidence type="ECO:0000256" key="1">
    <source>
        <dbReference type="ARBA" id="ARBA00008404"/>
    </source>
</evidence>
<dbReference type="PANTHER" id="PTHR34703:SF1">
    <property type="entry name" value="ANTIPORTER SUBUNIT MNHG2-RELATED"/>
    <property type="match status" value="1"/>
</dbReference>
<feature type="compositionally biased region" description="Acidic residues" evidence="2">
    <location>
        <begin position="107"/>
        <end position="125"/>
    </location>
</feature>
<keyword evidence="3" id="KW-1133">Transmembrane helix</keyword>
<evidence type="ECO:0000313" key="5">
    <source>
        <dbReference type="Proteomes" id="UP001183794"/>
    </source>
</evidence>